<feature type="transmembrane region" description="Helical" evidence="7">
    <location>
        <begin position="82"/>
        <end position="101"/>
    </location>
</feature>
<proteinExistence type="inferred from homology"/>
<evidence type="ECO:0000313" key="11">
    <source>
        <dbReference type="Proteomes" id="UP000274756"/>
    </source>
</evidence>
<dbReference type="Proteomes" id="UP000274756">
    <property type="component" value="Unassembled WGS sequence"/>
</dbReference>
<dbReference type="PANTHER" id="PTHR10796">
    <property type="entry name" value="PATCHED-RELATED"/>
    <property type="match status" value="1"/>
</dbReference>
<feature type="transmembrane region" description="Helical" evidence="7">
    <location>
        <begin position="38"/>
        <end position="62"/>
    </location>
</feature>
<dbReference type="GO" id="GO:0005886">
    <property type="term" value="C:plasma membrane"/>
    <property type="evidence" value="ECO:0007669"/>
    <property type="project" value="TreeGrafter"/>
</dbReference>
<dbReference type="Pfam" id="PF02460">
    <property type="entry name" value="Patched"/>
    <property type="match status" value="1"/>
</dbReference>
<protein>
    <submittedName>
        <fullName evidence="12">SSD domain-containing protein</fullName>
    </submittedName>
</protein>
<evidence type="ECO:0000256" key="5">
    <source>
        <dbReference type="ARBA" id="ARBA00023136"/>
    </source>
</evidence>
<feature type="transmembrane region" description="Helical" evidence="7">
    <location>
        <begin position="108"/>
        <end position="129"/>
    </location>
</feature>
<evidence type="ECO:0000256" key="6">
    <source>
        <dbReference type="ARBA" id="ARBA00023180"/>
    </source>
</evidence>
<dbReference type="AlphaFoldDB" id="A0A0N4UAE3"/>
<keyword evidence="4 7" id="KW-1133">Transmembrane helix</keyword>
<feature type="transmembrane region" description="Helical" evidence="7">
    <location>
        <begin position="396"/>
        <end position="416"/>
    </location>
</feature>
<dbReference type="InterPro" id="IPR051697">
    <property type="entry name" value="Patched_domain-protein"/>
</dbReference>
<feature type="domain" description="SSD" evidence="8">
    <location>
        <begin position="1"/>
        <end position="134"/>
    </location>
</feature>
<keyword evidence="11" id="KW-1185">Reference proteome</keyword>
<dbReference type="SUPFAM" id="SSF82866">
    <property type="entry name" value="Multidrug efflux transporter AcrB transmembrane domain"/>
    <property type="match status" value="2"/>
</dbReference>
<evidence type="ECO:0000256" key="1">
    <source>
        <dbReference type="ARBA" id="ARBA00004141"/>
    </source>
</evidence>
<dbReference type="GO" id="GO:0030659">
    <property type="term" value="C:cytoplasmic vesicle membrane"/>
    <property type="evidence" value="ECO:0007669"/>
    <property type="project" value="TreeGrafter"/>
</dbReference>
<reference evidence="12" key="1">
    <citation type="submission" date="2017-02" db="UniProtKB">
        <authorList>
            <consortium name="WormBaseParasite"/>
        </authorList>
    </citation>
    <scope>IDENTIFICATION</scope>
</reference>
<comment type="similarity">
    <text evidence="2">Belongs to the patched family.</text>
</comment>
<gene>
    <name evidence="9" type="ORF">DME_LOCUS7999</name>
</gene>
<feature type="transmembrane region" description="Helical" evidence="7">
    <location>
        <begin position="370"/>
        <end position="390"/>
    </location>
</feature>
<reference evidence="9 11" key="2">
    <citation type="submission" date="2018-11" db="EMBL/GenBank/DDBJ databases">
        <authorList>
            <consortium name="Pathogen Informatics"/>
        </authorList>
    </citation>
    <scope>NUCLEOTIDE SEQUENCE [LARGE SCALE GENOMIC DNA]</scope>
</reference>
<keyword evidence="3 7" id="KW-0812">Transmembrane</keyword>
<feature type="transmembrane region" description="Helical" evidence="7">
    <location>
        <begin position="423"/>
        <end position="448"/>
    </location>
</feature>
<dbReference type="Gene3D" id="1.20.1640.10">
    <property type="entry name" value="Multidrug efflux transporter AcrB transmembrane domain"/>
    <property type="match status" value="2"/>
</dbReference>
<accession>A0A0N4UAE3</accession>
<dbReference type="OrthoDB" id="5800289at2759"/>
<dbReference type="WBParaSite" id="DME_0000411601-mRNA-1">
    <property type="protein sequence ID" value="DME_0000411601-mRNA-1"/>
    <property type="gene ID" value="DME_0000411601"/>
</dbReference>
<evidence type="ECO:0000256" key="7">
    <source>
        <dbReference type="SAM" id="Phobius"/>
    </source>
</evidence>
<evidence type="ECO:0000256" key="4">
    <source>
        <dbReference type="ARBA" id="ARBA00022989"/>
    </source>
</evidence>
<organism evidence="10 12">
    <name type="scientific">Dracunculus medinensis</name>
    <name type="common">Guinea worm</name>
    <dbReference type="NCBI Taxonomy" id="318479"/>
    <lineage>
        <taxon>Eukaryota</taxon>
        <taxon>Metazoa</taxon>
        <taxon>Ecdysozoa</taxon>
        <taxon>Nematoda</taxon>
        <taxon>Chromadorea</taxon>
        <taxon>Rhabditida</taxon>
        <taxon>Spirurina</taxon>
        <taxon>Dracunculoidea</taxon>
        <taxon>Dracunculidae</taxon>
        <taxon>Dracunculus</taxon>
    </lineage>
</organism>
<evidence type="ECO:0000259" key="8">
    <source>
        <dbReference type="PROSITE" id="PS50156"/>
    </source>
</evidence>
<dbReference type="Proteomes" id="UP000038040">
    <property type="component" value="Unplaced"/>
</dbReference>
<dbReference type="EMBL" id="UYYG01001165">
    <property type="protein sequence ID" value="VDN58026.1"/>
    <property type="molecule type" value="Genomic_DNA"/>
</dbReference>
<comment type="subcellular location">
    <subcellularLocation>
        <location evidence="1">Membrane</location>
        <topology evidence="1">Multi-pass membrane protein</topology>
    </subcellularLocation>
</comment>
<evidence type="ECO:0000313" key="9">
    <source>
        <dbReference type="EMBL" id="VDN58026.1"/>
    </source>
</evidence>
<keyword evidence="5 7" id="KW-0472">Membrane</keyword>
<evidence type="ECO:0000256" key="3">
    <source>
        <dbReference type="ARBA" id="ARBA00022692"/>
    </source>
</evidence>
<sequence>MNLYGTLFLTFSTTFCPLLAGSLTMGIFAYLGYPINCLMLMTPFLVLAVGVDDAFLMMHHWFKSVEVDSSVRFCAVLIHVGPSISFTSLTNICAFCIGGMLATPALQLFCYCTAVALISDWILQLFVFAPTLLNFHYCSYDISLKISQKHRYSIIKYCENLQKTSIRFIFIIFLIIYWTFGIYALLQMQQDFSPKKALDTNSHFAKSLPVIDQSQQEMFVKFQAFSEYDIITVFITKLPPDARTLLNGISSIQQLEYICDNFNTWIEDYDLQYYSSNDTRNITLDKYFEHLPEFRKIYNDGYSRNVLYDQKEDKKLIIKNISLKICLHGLATWRQRAIAHVDLRKHLPPGFIIYTYDSTIFDVMITAKKITLHSCIITTICMIILSTVFIPTVQAATVAALSVLSMNIGIVGFLSVWEVDMDIVTMVSIVMAIGLTIDYAAHICYNFFISDVKLSATVRMAECIDGIAYPIFQILD</sequence>
<dbReference type="InterPro" id="IPR000731">
    <property type="entry name" value="SSD"/>
</dbReference>
<dbReference type="PANTHER" id="PTHR10796:SF94">
    <property type="entry name" value="SSD DOMAIN-CONTAINING PROTEIN"/>
    <property type="match status" value="1"/>
</dbReference>
<evidence type="ECO:0000313" key="10">
    <source>
        <dbReference type="Proteomes" id="UP000038040"/>
    </source>
</evidence>
<dbReference type="InterPro" id="IPR003392">
    <property type="entry name" value="PTHD_SSD"/>
</dbReference>
<dbReference type="GO" id="GO:0006897">
    <property type="term" value="P:endocytosis"/>
    <property type="evidence" value="ECO:0007669"/>
    <property type="project" value="TreeGrafter"/>
</dbReference>
<dbReference type="PROSITE" id="PS50156">
    <property type="entry name" value="SSD"/>
    <property type="match status" value="1"/>
</dbReference>
<evidence type="ECO:0000313" key="12">
    <source>
        <dbReference type="WBParaSite" id="DME_0000411601-mRNA-1"/>
    </source>
</evidence>
<feature type="transmembrane region" description="Helical" evidence="7">
    <location>
        <begin position="166"/>
        <end position="186"/>
    </location>
</feature>
<evidence type="ECO:0000256" key="2">
    <source>
        <dbReference type="ARBA" id="ARBA00005585"/>
    </source>
</evidence>
<name>A0A0N4UAE3_DRAME</name>
<feature type="transmembrane region" description="Helical" evidence="7">
    <location>
        <begin position="6"/>
        <end position="31"/>
    </location>
</feature>
<dbReference type="GO" id="GO:0018996">
    <property type="term" value="P:molting cycle, collagen and cuticulin-based cuticle"/>
    <property type="evidence" value="ECO:0007669"/>
    <property type="project" value="TreeGrafter"/>
</dbReference>
<keyword evidence="6" id="KW-0325">Glycoprotein</keyword>